<gene>
    <name evidence="2" type="ORF">NTJ_09678</name>
</gene>
<feature type="compositionally biased region" description="Polar residues" evidence="1">
    <location>
        <begin position="23"/>
        <end position="35"/>
    </location>
</feature>
<reference evidence="2 3" key="1">
    <citation type="submission" date="2023-09" db="EMBL/GenBank/DDBJ databases">
        <title>Nesidiocoris tenuis whole genome shotgun sequence.</title>
        <authorList>
            <person name="Shibata T."/>
            <person name="Shimoda M."/>
            <person name="Kobayashi T."/>
            <person name="Uehara T."/>
        </authorList>
    </citation>
    <scope>NUCLEOTIDE SEQUENCE [LARGE SCALE GENOMIC DNA]</scope>
    <source>
        <strain evidence="2 3">Japan</strain>
    </source>
</reference>
<feature type="region of interest" description="Disordered" evidence="1">
    <location>
        <begin position="51"/>
        <end position="71"/>
    </location>
</feature>
<organism evidence="2 3">
    <name type="scientific">Nesidiocoris tenuis</name>
    <dbReference type="NCBI Taxonomy" id="355587"/>
    <lineage>
        <taxon>Eukaryota</taxon>
        <taxon>Metazoa</taxon>
        <taxon>Ecdysozoa</taxon>
        <taxon>Arthropoda</taxon>
        <taxon>Hexapoda</taxon>
        <taxon>Insecta</taxon>
        <taxon>Pterygota</taxon>
        <taxon>Neoptera</taxon>
        <taxon>Paraneoptera</taxon>
        <taxon>Hemiptera</taxon>
        <taxon>Heteroptera</taxon>
        <taxon>Panheteroptera</taxon>
        <taxon>Cimicomorpha</taxon>
        <taxon>Miridae</taxon>
        <taxon>Dicyphina</taxon>
        <taxon>Nesidiocoris</taxon>
    </lineage>
</organism>
<evidence type="ECO:0000256" key="1">
    <source>
        <dbReference type="SAM" id="MobiDB-lite"/>
    </source>
</evidence>
<dbReference type="EMBL" id="AP028915">
    <property type="protein sequence ID" value="BES96864.1"/>
    <property type="molecule type" value="Genomic_DNA"/>
</dbReference>
<proteinExistence type="predicted"/>
<protein>
    <submittedName>
        <fullName evidence="2">Uncharacterized protein</fullName>
    </submittedName>
</protein>
<evidence type="ECO:0000313" key="3">
    <source>
        <dbReference type="Proteomes" id="UP001307889"/>
    </source>
</evidence>
<feature type="region of interest" description="Disordered" evidence="1">
    <location>
        <begin position="1"/>
        <end position="35"/>
    </location>
</feature>
<accession>A0ABN7AXF4</accession>
<keyword evidence="3" id="KW-1185">Reference proteome</keyword>
<sequence length="155" mass="17665">MKPRATATPSLDVSRQPKHAEQHSPNGRLQKVQVSSFVAIPSRRRSLLKDETRKVIRKRGRGPERRRAQVGRQELDEMEWLLEGIQRGMIDSVGRLSDTLRILRHRSHTAHEHMVLAWLTNGNNTEGLLQHGSTASDGHMLQDPLQDLGTKEEIF</sequence>
<evidence type="ECO:0000313" key="2">
    <source>
        <dbReference type="EMBL" id="BES96864.1"/>
    </source>
</evidence>
<dbReference type="Proteomes" id="UP001307889">
    <property type="component" value="Chromosome 7"/>
</dbReference>
<name>A0ABN7AXF4_9HEMI</name>